<dbReference type="GO" id="GO:0016301">
    <property type="term" value="F:kinase activity"/>
    <property type="evidence" value="ECO:0007669"/>
    <property type="project" value="UniProtKB-KW"/>
</dbReference>
<dbReference type="InterPro" id="IPR050640">
    <property type="entry name" value="Bact_2-comp_sensor_kinase"/>
</dbReference>
<dbReference type="InterPro" id="IPR010559">
    <property type="entry name" value="Sig_transdc_His_kin_internal"/>
</dbReference>
<keyword evidence="4" id="KW-1185">Reference proteome</keyword>
<evidence type="ECO:0000313" key="3">
    <source>
        <dbReference type="EMBL" id="MDO7874386.1"/>
    </source>
</evidence>
<dbReference type="Proteomes" id="UP001176429">
    <property type="component" value="Unassembled WGS sequence"/>
</dbReference>
<protein>
    <submittedName>
        <fullName evidence="3">Histidine kinase</fullName>
    </submittedName>
</protein>
<feature type="transmembrane region" description="Helical" evidence="1">
    <location>
        <begin position="48"/>
        <end position="66"/>
    </location>
</feature>
<dbReference type="RefSeq" id="WP_305005699.1">
    <property type="nucleotide sequence ID" value="NZ_JAUQSY010000003.1"/>
</dbReference>
<keyword evidence="3" id="KW-0808">Transferase</keyword>
<feature type="transmembrane region" description="Helical" evidence="1">
    <location>
        <begin position="153"/>
        <end position="174"/>
    </location>
</feature>
<name>A0ABT9B7Y6_9BACT</name>
<gene>
    <name evidence="3" type="ORF">Q5H93_06550</name>
</gene>
<evidence type="ECO:0000259" key="2">
    <source>
        <dbReference type="Pfam" id="PF06580"/>
    </source>
</evidence>
<organism evidence="3 4">
    <name type="scientific">Hymenobacter aranciens</name>
    <dbReference type="NCBI Taxonomy" id="3063996"/>
    <lineage>
        <taxon>Bacteria</taxon>
        <taxon>Pseudomonadati</taxon>
        <taxon>Bacteroidota</taxon>
        <taxon>Cytophagia</taxon>
        <taxon>Cytophagales</taxon>
        <taxon>Hymenobacteraceae</taxon>
        <taxon>Hymenobacter</taxon>
    </lineage>
</organism>
<dbReference type="EMBL" id="JAUQSY010000003">
    <property type="protein sequence ID" value="MDO7874386.1"/>
    <property type="molecule type" value="Genomic_DNA"/>
</dbReference>
<accession>A0ABT9B7Y6</accession>
<keyword evidence="3" id="KW-0418">Kinase</keyword>
<feature type="transmembrane region" description="Helical" evidence="1">
    <location>
        <begin position="20"/>
        <end position="42"/>
    </location>
</feature>
<feature type="domain" description="Signal transduction histidine kinase internal region" evidence="2">
    <location>
        <begin position="197"/>
        <end position="272"/>
    </location>
</feature>
<proteinExistence type="predicted"/>
<feature type="transmembrane region" description="Helical" evidence="1">
    <location>
        <begin position="87"/>
        <end position="112"/>
    </location>
</feature>
<keyword evidence="1" id="KW-0472">Membrane</keyword>
<dbReference type="PANTHER" id="PTHR34220">
    <property type="entry name" value="SENSOR HISTIDINE KINASE YPDA"/>
    <property type="match status" value="1"/>
</dbReference>
<dbReference type="PANTHER" id="PTHR34220:SF7">
    <property type="entry name" value="SENSOR HISTIDINE KINASE YPDA"/>
    <property type="match status" value="1"/>
</dbReference>
<comment type="caution">
    <text evidence="3">The sequence shown here is derived from an EMBL/GenBank/DDBJ whole genome shotgun (WGS) entry which is preliminary data.</text>
</comment>
<reference evidence="3" key="1">
    <citation type="submission" date="2023-07" db="EMBL/GenBank/DDBJ databases">
        <authorList>
            <person name="Kim M.K."/>
        </authorList>
    </citation>
    <scope>NUCLEOTIDE SEQUENCE</scope>
    <source>
        <strain evidence="3">ASUV-10-1</strain>
    </source>
</reference>
<evidence type="ECO:0000256" key="1">
    <source>
        <dbReference type="SAM" id="Phobius"/>
    </source>
</evidence>
<evidence type="ECO:0000313" key="4">
    <source>
        <dbReference type="Proteomes" id="UP001176429"/>
    </source>
</evidence>
<dbReference type="Pfam" id="PF06580">
    <property type="entry name" value="His_kinase"/>
    <property type="match status" value="1"/>
</dbReference>
<keyword evidence="1" id="KW-1133">Transmembrane helix</keyword>
<keyword evidence="1" id="KW-0812">Transmembrane</keyword>
<sequence length="380" mass="42917">MTLSFRLPPALRLSYRSRWLYWLLLPWMVPLFAYLLLGPQYWSCWQSLLYPTLFLWLLASGWILGLDRAAEAVVRRFPDLGQTLPRVLLTTAACSLLTALFLAVVVAVFLYVQPFGSTLTFAGVRAGLGVLPQVHVWLREVAGLSLPLPDVSLLLYAIDFIGILVIAIIYEVFYSLGKWHESKMNTEGLRKANMQGQLQSLKNQINPHFLFNSLNSLSSLIADEPERAERFVDEMANVYRYLLQTSEQPLTPLAVELGFIESYYHLLKTRHGPGLQLHVRVAEQYLDYQLPPLTLQMLVENAVKHNVILDEEPLRIDIVTTPAGRLQVSNNLQRKTTQVKSNNVGLPNIRARYELLAQAAPVVQASEGQFVVLLPLLAAE</sequence>